<dbReference type="EMBL" id="CAEZSQ010000038">
    <property type="protein sequence ID" value="CAB4541092.1"/>
    <property type="molecule type" value="Genomic_DNA"/>
</dbReference>
<dbReference type="InterPro" id="IPR005794">
    <property type="entry name" value="Fmt"/>
</dbReference>
<dbReference type="InterPro" id="IPR036477">
    <property type="entry name" value="Formyl_transf_N_sf"/>
</dbReference>
<evidence type="ECO:0000256" key="3">
    <source>
        <dbReference type="ARBA" id="ARBA00022679"/>
    </source>
</evidence>
<evidence type="ECO:0000256" key="2">
    <source>
        <dbReference type="ARBA" id="ARBA00012261"/>
    </source>
</evidence>
<proteinExistence type="inferred from homology"/>
<gene>
    <name evidence="7" type="ORF">UFOPK1458_00279</name>
</gene>
<dbReference type="GO" id="GO:0005829">
    <property type="term" value="C:cytosol"/>
    <property type="evidence" value="ECO:0007669"/>
    <property type="project" value="TreeGrafter"/>
</dbReference>
<reference evidence="7" key="1">
    <citation type="submission" date="2020-05" db="EMBL/GenBank/DDBJ databases">
        <authorList>
            <person name="Chiriac C."/>
            <person name="Salcher M."/>
            <person name="Ghai R."/>
            <person name="Kavagutti S V."/>
        </authorList>
    </citation>
    <scope>NUCLEOTIDE SEQUENCE</scope>
</reference>
<dbReference type="AlphaFoldDB" id="A0A6J6BQ34"/>
<evidence type="ECO:0000313" key="7">
    <source>
        <dbReference type="EMBL" id="CAB4541092.1"/>
    </source>
</evidence>
<sequence length="301" mass="32421">MLIAIAATPAVAIPTIKALLASKHTIAFLITQPDRPSGRGQVLTPTEVALWAAQNEIPVFKPEGHSETLSLLSGVDLLLTIGYGVLLPQPILSAPQKGCLNLHFSLLPRWRGAAPVQRAIESGDLLSGVTVFQLDEGMDTGPIYSSKRFALDSDITSDELFVELGELGVEAVLDSLEMIENGVKPVPQTSVGVTRALKLSKEEGRIDWTESAEIISRKVRAFTSSPGAWTLFRGSNLKIDTPTVSDLVINPCELLVQGRSLFIGTKTTAIEIGWITPSGKTRMSAQSWLNGIRLEPGERFG</sequence>
<accession>A0A6J6BQ34</accession>
<dbReference type="Pfam" id="PF00551">
    <property type="entry name" value="Formyl_trans_N"/>
    <property type="match status" value="1"/>
</dbReference>
<organism evidence="7">
    <name type="scientific">freshwater metagenome</name>
    <dbReference type="NCBI Taxonomy" id="449393"/>
    <lineage>
        <taxon>unclassified sequences</taxon>
        <taxon>metagenomes</taxon>
        <taxon>ecological metagenomes</taxon>
    </lineage>
</organism>
<dbReference type="InterPro" id="IPR011034">
    <property type="entry name" value="Formyl_transferase-like_C_sf"/>
</dbReference>
<dbReference type="InterPro" id="IPR002376">
    <property type="entry name" value="Formyl_transf_N"/>
</dbReference>
<dbReference type="HAMAP" id="MF_00182">
    <property type="entry name" value="Formyl_trans"/>
    <property type="match status" value="1"/>
</dbReference>
<dbReference type="Gene3D" id="3.40.50.12230">
    <property type="match status" value="1"/>
</dbReference>
<dbReference type="SUPFAM" id="SSF53328">
    <property type="entry name" value="Formyltransferase"/>
    <property type="match status" value="1"/>
</dbReference>
<name>A0A6J6BQ34_9ZZZZ</name>
<comment type="similarity">
    <text evidence="1">Belongs to the Fmt family.</text>
</comment>
<dbReference type="EC" id="2.1.2.9" evidence="2"/>
<dbReference type="InterPro" id="IPR005793">
    <property type="entry name" value="Formyl_trans_C"/>
</dbReference>
<keyword evidence="4" id="KW-0648">Protein biosynthesis</keyword>
<dbReference type="CDD" id="cd08646">
    <property type="entry name" value="FMT_core_Met-tRNA-FMT_N"/>
    <property type="match status" value="1"/>
</dbReference>
<dbReference type="InterPro" id="IPR041711">
    <property type="entry name" value="Met-tRNA-FMT_N"/>
</dbReference>
<evidence type="ECO:0000256" key="4">
    <source>
        <dbReference type="ARBA" id="ARBA00022917"/>
    </source>
</evidence>
<dbReference type="Pfam" id="PF02911">
    <property type="entry name" value="Formyl_trans_C"/>
    <property type="match status" value="1"/>
</dbReference>
<feature type="domain" description="Formyl transferase C-terminal" evidence="6">
    <location>
        <begin position="198"/>
        <end position="292"/>
    </location>
</feature>
<dbReference type="PANTHER" id="PTHR11138:SF5">
    <property type="entry name" value="METHIONYL-TRNA FORMYLTRANSFERASE, MITOCHONDRIAL"/>
    <property type="match status" value="1"/>
</dbReference>
<dbReference type="InterPro" id="IPR044135">
    <property type="entry name" value="Met-tRNA-FMT_C"/>
</dbReference>
<keyword evidence="3" id="KW-0808">Transferase</keyword>
<evidence type="ECO:0000256" key="1">
    <source>
        <dbReference type="ARBA" id="ARBA00010699"/>
    </source>
</evidence>
<dbReference type="GO" id="GO:0004479">
    <property type="term" value="F:methionyl-tRNA formyltransferase activity"/>
    <property type="evidence" value="ECO:0007669"/>
    <property type="project" value="UniProtKB-EC"/>
</dbReference>
<evidence type="ECO:0000259" key="5">
    <source>
        <dbReference type="Pfam" id="PF00551"/>
    </source>
</evidence>
<evidence type="ECO:0000259" key="6">
    <source>
        <dbReference type="Pfam" id="PF02911"/>
    </source>
</evidence>
<dbReference type="SUPFAM" id="SSF50486">
    <property type="entry name" value="FMT C-terminal domain-like"/>
    <property type="match status" value="1"/>
</dbReference>
<feature type="domain" description="Formyl transferase N-terminal" evidence="5">
    <location>
        <begin position="3"/>
        <end position="171"/>
    </location>
</feature>
<protein>
    <recommendedName>
        <fullName evidence="2">methionyl-tRNA formyltransferase</fullName>
        <ecNumber evidence="2">2.1.2.9</ecNumber>
    </recommendedName>
</protein>
<dbReference type="CDD" id="cd08704">
    <property type="entry name" value="Met_tRNA_FMT_C"/>
    <property type="match status" value="1"/>
</dbReference>
<dbReference type="PANTHER" id="PTHR11138">
    <property type="entry name" value="METHIONYL-TRNA FORMYLTRANSFERASE"/>
    <property type="match status" value="1"/>
</dbReference>